<sequence length="309" mass="34290">MLLSKDKSLLLLFLLLPILGFAQQDPMYTQYIYNRMSINPAYVGSKGGLSAMALHRSQWQGVEGAPSTQNISLHSPILDNEIGLGLSAVRDQIGISSQTQLAFMACYRIIGHNKALSFGLSGIASNYQHDLSQLNPQNPQDPLLQGTATESYWQPNVGIGIYYYTHNYFAGFSIPKLLQHKSTSTDTELGSETVRHYFLNGGVKFNLSDQVKIVPSILFKFVESAPLQADISSLVVLQDLIWLGGTFRTQDGLALMAQIHLPQGFYFGYGYDFPLTELNTVTTGSHEIVIGIDINDNNKTKRILSPRYF</sequence>
<keyword evidence="2" id="KW-1185">Reference proteome</keyword>
<dbReference type="Proteomes" id="UP000245535">
    <property type="component" value="Unassembled WGS sequence"/>
</dbReference>
<gene>
    <name evidence="1" type="ORF">BC781_1011435</name>
</gene>
<evidence type="ECO:0000313" key="1">
    <source>
        <dbReference type="EMBL" id="PWJ45035.1"/>
    </source>
</evidence>
<proteinExistence type="predicted"/>
<dbReference type="Pfam" id="PF11751">
    <property type="entry name" value="PorP_SprF"/>
    <property type="match status" value="1"/>
</dbReference>
<comment type="caution">
    <text evidence="1">The sequence shown here is derived from an EMBL/GenBank/DDBJ whole genome shotgun (WGS) entry which is preliminary data.</text>
</comment>
<dbReference type="AlphaFoldDB" id="A0A315ZHE7"/>
<name>A0A315ZHE7_SEDFL</name>
<organism evidence="1 2">
    <name type="scientific">Sediminitomix flava</name>
    <dbReference type="NCBI Taxonomy" id="379075"/>
    <lineage>
        <taxon>Bacteria</taxon>
        <taxon>Pseudomonadati</taxon>
        <taxon>Bacteroidota</taxon>
        <taxon>Cytophagia</taxon>
        <taxon>Cytophagales</taxon>
        <taxon>Flammeovirgaceae</taxon>
        <taxon>Sediminitomix</taxon>
    </lineage>
</organism>
<dbReference type="RefSeq" id="WP_109616489.1">
    <property type="nucleotide sequence ID" value="NZ_QGDO01000001.1"/>
</dbReference>
<protein>
    <submittedName>
        <fullName evidence="1">Type IX secretion system PorP/SprF family membrane protein</fullName>
    </submittedName>
</protein>
<dbReference type="NCBIfam" id="TIGR03519">
    <property type="entry name" value="T9SS_PorP_fam"/>
    <property type="match status" value="1"/>
</dbReference>
<dbReference type="EMBL" id="QGDO01000001">
    <property type="protein sequence ID" value="PWJ45035.1"/>
    <property type="molecule type" value="Genomic_DNA"/>
</dbReference>
<dbReference type="OrthoDB" id="978914at2"/>
<reference evidence="1 2" key="1">
    <citation type="submission" date="2018-03" db="EMBL/GenBank/DDBJ databases">
        <title>Genomic Encyclopedia of Archaeal and Bacterial Type Strains, Phase II (KMG-II): from individual species to whole genera.</title>
        <authorList>
            <person name="Goeker M."/>
        </authorList>
    </citation>
    <scope>NUCLEOTIDE SEQUENCE [LARGE SCALE GENOMIC DNA]</scope>
    <source>
        <strain evidence="1 2">DSM 28229</strain>
    </source>
</reference>
<dbReference type="InterPro" id="IPR019861">
    <property type="entry name" value="PorP/SprF_Bacteroidetes"/>
</dbReference>
<accession>A0A315ZHE7</accession>
<evidence type="ECO:0000313" key="2">
    <source>
        <dbReference type="Proteomes" id="UP000245535"/>
    </source>
</evidence>